<name>A0A1L0CQ08_9ASCO</name>
<evidence type="ECO:0000256" key="1">
    <source>
        <dbReference type="ARBA" id="ARBA00008613"/>
    </source>
</evidence>
<dbReference type="Gene3D" id="1.25.40.150">
    <property type="entry name" value="V-type ATPase, subunit H, C-terminal domain"/>
    <property type="match status" value="1"/>
</dbReference>
<reference evidence="7" key="1">
    <citation type="submission" date="2016-11" db="EMBL/GenBank/DDBJ databases">
        <authorList>
            <person name="Guldener U."/>
        </authorList>
    </citation>
    <scope>NUCLEOTIDE SEQUENCE [LARGE SCALE GENOMIC DNA]</scope>
</reference>
<dbReference type="InterPro" id="IPR011989">
    <property type="entry name" value="ARM-like"/>
</dbReference>
<dbReference type="Pfam" id="PF03224">
    <property type="entry name" value="V-ATPase_H_N"/>
    <property type="match status" value="1"/>
</dbReference>
<keyword evidence="2" id="KW-0813">Transport</keyword>
<dbReference type="Pfam" id="PF11698">
    <property type="entry name" value="V-ATPase_H_C"/>
    <property type="match status" value="1"/>
</dbReference>
<evidence type="ECO:0000313" key="7">
    <source>
        <dbReference type="Proteomes" id="UP000183365"/>
    </source>
</evidence>
<proteinExistence type="inferred from homology"/>
<dbReference type="OrthoDB" id="10263554at2759"/>
<dbReference type="VEuPathDB" id="FungiDB:HGUI_03269"/>
<keyword evidence="7" id="KW-1185">Reference proteome</keyword>
<comment type="similarity">
    <text evidence="1">Belongs to the V-ATPase H subunit family.</text>
</comment>
<dbReference type="GO" id="GO:0046961">
    <property type="term" value="F:proton-transporting ATPase activity, rotational mechanism"/>
    <property type="evidence" value="ECO:0007669"/>
    <property type="project" value="InterPro"/>
</dbReference>
<dbReference type="InterPro" id="IPR038497">
    <property type="entry name" value="ATPase_V1-cplx_hsu_C_sf"/>
</dbReference>
<dbReference type="Gene3D" id="1.25.10.10">
    <property type="entry name" value="Leucine-rich Repeat Variant"/>
    <property type="match status" value="1"/>
</dbReference>
<sequence length="521" mass="59627">MSQDNTKATVIENFDKVLFNDSEHFKGLVVDLSKSDTFFGKSIDSDIEDIDDEDFKKSLKNNILSCVGNPKSILDFNKAISSIEPLLFLSENNSSTAQLGCKLILKLLSSTHLQFGLPNNFIERVSEVLSAIETDNESINLMTVYFRVSVYTLKKSTAMDDVETFLTSIYFPLLQSLADKNIQSSDISTSTVRKLYLMIRSAEQLVSLNTSYKKIFIKYDNQFSSALFDVIIFNKYYFNNNTINQQSLSGMFNNTIKNAAGLPPTNSLSVQLQYYTLLLVWVLTFEKSYCVTLTNKYQTYALQLLKLVNTSTKVKVTRVALGILQQLIIYSPVFLDKVLVYENSDMILNNLNNRNLPDEELNESLHFILKQFNERKNKLNNIETYKLELKSKKLSWTTNHINANFWEDNIKSFEKNNYELVRQLIQLLPLGQHAKKSMNSNEDQPNQSEHETFVGVSQQDALTAQVVLNDLARVMELSPEAVEMVIGKEKLKIMSYLNYPDAKVKYEALKCTQVLIKTSYR</sequence>
<accession>A0A1L0CQ08</accession>
<evidence type="ECO:0000313" key="6">
    <source>
        <dbReference type="EMBL" id="SGZ41069.1"/>
    </source>
</evidence>
<dbReference type="EMBL" id="FQNF01000077">
    <property type="protein sequence ID" value="SGZ41069.1"/>
    <property type="molecule type" value="Genomic_DNA"/>
</dbReference>
<dbReference type="InterPro" id="IPR011987">
    <property type="entry name" value="ATPase_V1-cplx_hsu_C"/>
</dbReference>
<evidence type="ECO:0000256" key="3">
    <source>
        <dbReference type="ARBA" id="ARBA00022781"/>
    </source>
</evidence>
<evidence type="ECO:0000259" key="5">
    <source>
        <dbReference type="Pfam" id="PF11698"/>
    </source>
</evidence>
<dbReference type="GO" id="GO:0000329">
    <property type="term" value="C:fungal-type vacuole membrane"/>
    <property type="evidence" value="ECO:0007669"/>
    <property type="project" value="TreeGrafter"/>
</dbReference>
<protein>
    <recommendedName>
        <fullName evidence="5">ATPase V1 complex subunit H C-terminal domain-containing protein</fullName>
    </recommendedName>
</protein>
<dbReference type="AlphaFoldDB" id="A0A1L0CQ08"/>
<organism evidence="6 7">
    <name type="scientific">Hanseniaspora guilliermondii</name>
    <dbReference type="NCBI Taxonomy" id="56406"/>
    <lineage>
        <taxon>Eukaryota</taxon>
        <taxon>Fungi</taxon>
        <taxon>Dikarya</taxon>
        <taxon>Ascomycota</taxon>
        <taxon>Saccharomycotina</taxon>
        <taxon>Saccharomycetes</taxon>
        <taxon>Saccharomycodales</taxon>
        <taxon>Saccharomycodaceae</taxon>
        <taxon>Hanseniaspora</taxon>
    </lineage>
</organism>
<dbReference type="GO" id="GO:0000221">
    <property type="term" value="C:vacuolar proton-transporting V-type ATPase, V1 domain"/>
    <property type="evidence" value="ECO:0007669"/>
    <property type="project" value="InterPro"/>
</dbReference>
<dbReference type="SUPFAM" id="SSF48371">
    <property type="entry name" value="ARM repeat"/>
    <property type="match status" value="1"/>
</dbReference>
<keyword evidence="3" id="KW-0375">Hydrogen ion transport</keyword>
<dbReference type="PANTHER" id="PTHR10698:SF0">
    <property type="entry name" value="V-TYPE PROTON ATPASE SUBUNIT H"/>
    <property type="match status" value="1"/>
</dbReference>
<feature type="domain" description="ATPase V1 complex subunit H C-terminal" evidence="5">
    <location>
        <begin position="379"/>
        <end position="520"/>
    </location>
</feature>
<evidence type="ECO:0000256" key="2">
    <source>
        <dbReference type="ARBA" id="ARBA00022448"/>
    </source>
</evidence>
<keyword evidence="4" id="KW-0406">Ion transport</keyword>
<dbReference type="InterPro" id="IPR004908">
    <property type="entry name" value="ATPase_V1-cplx_hsu"/>
</dbReference>
<dbReference type="PANTHER" id="PTHR10698">
    <property type="entry name" value="V-TYPE PROTON ATPASE SUBUNIT H"/>
    <property type="match status" value="1"/>
</dbReference>
<dbReference type="Proteomes" id="UP000183365">
    <property type="component" value="Unassembled WGS sequence"/>
</dbReference>
<dbReference type="InterPro" id="IPR016024">
    <property type="entry name" value="ARM-type_fold"/>
</dbReference>
<gene>
    <name evidence="6" type="ORF">HGUI_03269</name>
</gene>
<evidence type="ECO:0000256" key="4">
    <source>
        <dbReference type="ARBA" id="ARBA00023065"/>
    </source>
</evidence>